<sequence length="484" mass="55214">MMSDYKRLHPISAIVNFMKQVKEMIIPIIVLLFVNGSGNGTGFWRYMPVISMVTVLVLVLGAGIIKWMRFTYRLEDGELRIEYGLFVKKKRYIPYDRIQSLNFSEGILHRPFGLVKVKVETAGSSSNKKSEAELTAILKEEAVHIEKTIFKEKERLSESPEAVVEEKPVRQEEIFKMSGKDLLMLGLTSGGVGVILSGVGVFLSQFDDFIPFEEIYEGASGYIKGGVLIIGILAFVGLFIAWLLSLVWTFVVYGDFRIRLTDENIIINRGLLEKKQVTVPFKRVQGIRIIENPVRQLLGYCSVQIENAGGSALEKDSSSIKLFPIVRKREVENLIAEIFPDYSVETEFNRLPVRSIRKYMIRAAAVGIIPTVVLSIFLWPYGMWGLILVALLAFLGYRQHRSGGWKLNEGQLSMQYRTVSKSTVYLKKNRIQSLDRQETMFQTRMDLSTLRTTVKSGDAGFKSTLRDLEQKDMKQIEMWYSYEE</sequence>
<evidence type="ECO:0000256" key="1">
    <source>
        <dbReference type="SAM" id="Phobius"/>
    </source>
</evidence>
<protein>
    <recommendedName>
        <fullName evidence="2">YdbS-like PH domain-containing protein</fullName>
    </recommendedName>
</protein>
<dbReference type="STRING" id="189381.GCA_900166615_00685"/>
<dbReference type="PANTHER" id="PTHR34473">
    <property type="entry name" value="UPF0699 TRANSMEMBRANE PROTEIN YDBS"/>
    <property type="match status" value="1"/>
</dbReference>
<organism evidence="3 4">
    <name type="scientific">Rossellomorea marisflavi</name>
    <dbReference type="NCBI Taxonomy" id="189381"/>
    <lineage>
        <taxon>Bacteria</taxon>
        <taxon>Bacillati</taxon>
        <taxon>Bacillota</taxon>
        <taxon>Bacilli</taxon>
        <taxon>Bacillales</taxon>
        <taxon>Bacillaceae</taxon>
        <taxon>Rossellomorea</taxon>
    </lineage>
</organism>
<feature type="transmembrane region" description="Helical" evidence="1">
    <location>
        <begin position="44"/>
        <end position="65"/>
    </location>
</feature>
<feature type="transmembrane region" description="Helical" evidence="1">
    <location>
        <begin position="182"/>
        <end position="206"/>
    </location>
</feature>
<keyword evidence="1" id="KW-0472">Membrane</keyword>
<feature type="domain" description="YdbS-like PH" evidence="2">
    <location>
        <begin position="67"/>
        <end position="149"/>
    </location>
</feature>
<proteinExistence type="predicted"/>
<gene>
    <name evidence="3" type="ORF">AF331_09795</name>
</gene>
<dbReference type="EMBL" id="LGUE01000003">
    <property type="protein sequence ID" value="KON90646.1"/>
    <property type="molecule type" value="Genomic_DNA"/>
</dbReference>
<dbReference type="OrthoDB" id="2195155at2"/>
<dbReference type="PATRIC" id="fig|189381.12.peg.3870"/>
<dbReference type="InterPro" id="IPR014529">
    <property type="entry name" value="UCP026631"/>
</dbReference>
<dbReference type="AlphaFoldDB" id="A0A0M0GMJ2"/>
<dbReference type="PANTHER" id="PTHR34473:SF2">
    <property type="entry name" value="UPF0699 TRANSMEMBRANE PROTEIN YDBT"/>
    <property type="match status" value="1"/>
</dbReference>
<evidence type="ECO:0000313" key="4">
    <source>
        <dbReference type="Proteomes" id="UP000037405"/>
    </source>
</evidence>
<feature type="domain" description="YdbS-like PH" evidence="2">
    <location>
        <begin position="256"/>
        <end position="333"/>
    </location>
</feature>
<keyword evidence="1" id="KW-0812">Transmembrane</keyword>
<keyword evidence="1" id="KW-1133">Transmembrane helix</keyword>
<dbReference type="PIRSF" id="PIRSF026631">
    <property type="entry name" value="UCP026631"/>
    <property type="match status" value="1"/>
</dbReference>
<feature type="transmembrane region" description="Helical" evidence="1">
    <location>
        <begin position="21"/>
        <end position="38"/>
    </location>
</feature>
<dbReference type="Pfam" id="PF03703">
    <property type="entry name" value="bPH_2"/>
    <property type="match status" value="3"/>
</dbReference>
<feature type="domain" description="YdbS-like PH" evidence="2">
    <location>
        <begin position="404"/>
        <end position="479"/>
    </location>
</feature>
<accession>A0A0M0GMJ2</accession>
<dbReference type="Proteomes" id="UP000037405">
    <property type="component" value="Unassembled WGS sequence"/>
</dbReference>
<name>A0A0M0GMJ2_9BACI</name>
<feature type="transmembrane region" description="Helical" evidence="1">
    <location>
        <begin position="226"/>
        <end position="253"/>
    </location>
</feature>
<comment type="caution">
    <text evidence="3">The sequence shown here is derived from an EMBL/GenBank/DDBJ whole genome shotgun (WGS) entry which is preliminary data.</text>
</comment>
<dbReference type="InterPro" id="IPR005182">
    <property type="entry name" value="YdbS-like_PH"/>
</dbReference>
<reference evidence="4" key="1">
    <citation type="submission" date="2015-07" db="EMBL/GenBank/DDBJ databases">
        <title>Fjat-14235 jcm11544.</title>
        <authorList>
            <person name="Liu B."/>
            <person name="Wang J."/>
            <person name="Zhu Y."/>
            <person name="Liu G."/>
            <person name="Chen Q."/>
            <person name="Chen Z."/>
            <person name="Lan J."/>
            <person name="Che J."/>
            <person name="Ge C."/>
            <person name="Shi H."/>
            <person name="Pan Z."/>
            <person name="Liu X."/>
        </authorList>
    </citation>
    <scope>NUCLEOTIDE SEQUENCE [LARGE SCALE GENOMIC DNA]</scope>
    <source>
        <strain evidence="4">JCM 11544</strain>
    </source>
</reference>
<dbReference type="RefSeq" id="WP_053427969.1">
    <property type="nucleotide sequence ID" value="NZ_LGUE01000003.1"/>
</dbReference>
<evidence type="ECO:0000259" key="2">
    <source>
        <dbReference type="Pfam" id="PF03703"/>
    </source>
</evidence>
<keyword evidence="4" id="KW-1185">Reference proteome</keyword>
<evidence type="ECO:0000313" key="3">
    <source>
        <dbReference type="EMBL" id="KON90646.1"/>
    </source>
</evidence>
<feature type="transmembrane region" description="Helical" evidence="1">
    <location>
        <begin position="359"/>
        <end position="375"/>
    </location>
</feature>